<organism evidence="4 5">
    <name type="scientific">Cirrhinus mrigala</name>
    <name type="common">Mrigala</name>
    <dbReference type="NCBI Taxonomy" id="683832"/>
    <lineage>
        <taxon>Eukaryota</taxon>
        <taxon>Metazoa</taxon>
        <taxon>Chordata</taxon>
        <taxon>Craniata</taxon>
        <taxon>Vertebrata</taxon>
        <taxon>Euteleostomi</taxon>
        <taxon>Actinopterygii</taxon>
        <taxon>Neopterygii</taxon>
        <taxon>Teleostei</taxon>
        <taxon>Ostariophysi</taxon>
        <taxon>Cypriniformes</taxon>
        <taxon>Cyprinidae</taxon>
        <taxon>Labeoninae</taxon>
        <taxon>Labeonini</taxon>
        <taxon>Cirrhinus</taxon>
    </lineage>
</organism>
<feature type="region of interest" description="Disordered" evidence="1">
    <location>
        <begin position="71"/>
        <end position="153"/>
    </location>
</feature>
<evidence type="ECO:0000313" key="5">
    <source>
        <dbReference type="Proteomes" id="UP001529510"/>
    </source>
</evidence>
<reference evidence="4 5" key="1">
    <citation type="submission" date="2024-05" db="EMBL/GenBank/DDBJ databases">
        <title>Genome sequencing and assembly of Indian major carp, Cirrhinus mrigala (Hamilton, 1822).</title>
        <authorList>
            <person name="Mohindra V."/>
            <person name="Chowdhury L.M."/>
            <person name="Lal K."/>
            <person name="Jena J.K."/>
        </authorList>
    </citation>
    <scope>NUCLEOTIDE SEQUENCE [LARGE SCALE GENOMIC DNA]</scope>
    <source>
        <strain evidence="4">CM1030</strain>
        <tissue evidence="4">Blood</tissue>
    </source>
</reference>
<evidence type="ECO:0000313" key="3">
    <source>
        <dbReference type="EMBL" id="KAL0154006.1"/>
    </source>
</evidence>
<dbReference type="EMBL" id="JAMKFB020000053">
    <property type="protein sequence ID" value="KAL0154006.1"/>
    <property type="molecule type" value="Genomic_DNA"/>
</dbReference>
<evidence type="ECO:0000256" key="1">
    <source>
        <dbReference type="SAM" id="MobiDB-lite"/>
    </source>
</evidence>
<protein>
    <submittedName>
        <fullName evidence="4">Uncharacterized protein</fullName>
    </submittedName>
</protein>
<evidence type="ECO:0000313" key="4">
    <source>
        <dbReference type="EMBL" id="KAL0154015.1"/>
    </source>
</evidence>
<dbReference type="AlphaFoldDB" id="A0ABD0MWV4"/>
<evidence type="ECO:0000313" key="2">
    <source>
        <dbReference type="EMBL" id="KAL0153999.1"/>
    </source>
</evidence>
<feature type="compositionally biased region" description="Pro residues" evidence="1">
    <location>
        <begin position="194"/>
        <end position="208"/>
    </location>
</feature>
<keyword evidence="5" id="KW-1185">Reference proteome</keyword>
<comment type="caution">
    <text evidence="4">The sequence shown here is derived from an EMBL/GenBank/DDBJ whole genome shotgun (WGS) entry which is preliminary data.</text>
</comment>
<dbReference type="EMBL" id="JAMKFB020000053">
    <property type="protein sequence ID" value="KAL0153999.1"/>
    <property type="molecule type" value="Genomic_DNA"/>
</dbReference>
<dbReference type="EMBL" id="JAMKFB020000053">
    <property type="protein sequence ID" value="KAL0154015.1"/>
    <property type="molecule type" value="Genomic_DNA"/>
</dbReference>
<sequence>MNPLLRPEFILLRLKQGDLPLEGYTVMFQLVAHTTSYPDYALCAFYDASLNAGPRADFAANKPSFPACCMENLASATPDPETSQPPPRHAEHEPEPEPEPEPTADGSHNISVTKEPSPTGATEQEIAAEQEECTSDQVREPTTMPATDAEDSTTHCTAAEGELNMDMGHNVMDLNMELSACSGSSVSPRIFGSPSPPRALPPPAPPPLSSTMAPPSIGSTVGFHLGCGLGFTWLLLLQPLPVTSLASPSVITSMDIPPSPWTPSFALLLRVRPLLKPPPKTLMRLPGEGGDVTPLDSLVGFSHHLPCSSVCFGFSLIESPTFR</sequence>
<accession>A0ABD0MWV4</accession>
<name>A0ABD0MWV4_CIRMR</name>
<feature type="region of interest" description="Disordered" evidence="1">
    <location>
        <begin position="183"/>
        <end position="209"/>
    </location>
</feature>
<feature type="compositionally biased region" description="Polar residues" evidence="1">
    <location>
        <begin position="106"/>
        <end position="122"/>
    </location>
</feature>
<proteinExistence type="predicted"/>
<gene>
    <name evidence="2" type="ORF">M9458_050658</name>
    <name evidence="3" type="ORF">M9458_050665</name>
    <name evidence="4" type="ORF">M9458_050674</name>
</gene>
<dbReference type="Proteomes" id="UP001529510">
    <property type="component" value="Unassembled WGS sequence"/>
</dbReference>